<dbReference type="SMART" id="SM00448">
    <property type="entry name" value="REC"/>
    <property type="match status" value="1"/>
</dbReference>
<organism evidence="12 13">
    <name type="scientific">Desulfofundulus kuznetsovii (strain DSM 6115 / VKM B-1805 / 17)</name>
    <name type="common">Desulfotomaculum kuznetsovii</name>
    <dbReference type="NCBI Taxonomy" id="760568"/>
    <lineage>
        <taxon>Bacteria</taxon>
        <taxon>Bacillati</taxon>
        <taxon>Bacillota</taxon>
        <taxon>Clostridia</taxon>
        <taxon>Eubacteriales</taxon>
        <taxon>Peptococcaceae</taxon>
        <taxon>Desulfofundulus</taxon>
    </lineage>
</organism>
<feature type="domain" description="OmpR/PhoB-type" evidence="11">
    <location>
        <begin position="127"/>
        <end position="226"/>
    </location>
</feature>
<dbReference type="Proteomes" id="UP000009229">
    <property type="component" value="Chromosome"/>
</dbReference>
<dbReference type="CDD" id="cd17574">
    <property type="entry name" value="REC_OmpR"/>
    <property type="match status" value="1"/>
</dbReference>
<dbReference type="Gene3D" id="3.40.50.2300">
    <property type="match status" value="1"/>
</dbReference>
<dbReference type="Pfam" id="PF00072">
    <property type="entry name" value="Response_reg"/>
    <property type="match status" value="1"/>
</dbReference>
<evidence type="ECO:0000256" key="3">
    <source>
        <dbReference type="ARBA" id="ARBA00023012"/>
    </source>
</evidence>
<dbReference type="EMBL" id="CP002770">
    <property type="protein sequence ID" value="AEG16280.1"/>
    <property type="molecule type" value="Genomic_DNA"/>
</dbReference>
<dbReference type="PANTHER" id="PTHR48111:SF40">
    <property type="entry name" value="PHOSPHATE REGULON TRANSCRIPTIONAL REGULATORY PROTEIN PHOB"/>
    <property type="match status" value="1"/>
</dbReference>
<dbReference type="Gene3D" id="1.10.10.10">
    <property type="entry name" value="Winged helix-like DNA-binding domain superfamily/Winged helix DNA-binding domain"/>
    <property type="match status" value="1"/>
</dbReference>
<keyword evidence="6" id="KW-0804">Transcription</keyword>
<dbReference type="GO" id="GO:0032993">
    <property type="term" value="C:protein-DNA complex"/>
    <property type="evidence" value="ECO:0007669"/>
    <property type="project" value="TreeGrafter"/>
</dbReference>
<dbReference type="InterPro" id="IPR011006">
    <property type="entry name" value="CheY-like_superfamily"/>
</dbReference>
<dbReference type="AlphaFoldDB" id="A0AAU8PFN7"/>
<dbReference type="FunFam" id="3.40.50.2300:FF:000001">
    <property type="entry name" value="DNA-binding response regulator PhoB"/>
    <property type="match status" value="1"/>
</dbReference>
<evidence type="ECO:0000259" key="10">
    <source>
        <dbReference type="PROSITE" id="PS50110"/>
    </source>
</evidence>
<evidence type="ECO:0000256" key="5">
    <source>
        <dbReference type="ARBA" id="ARBA00023125"/>
    </source>
</evidence>
<keyword evidence="3" id="KW-0902">Two-component regulatory system</keyword>
<dbReference type="PROSITE" id="PS51755">
    <property type="entry name" value="OMPR_PHOB"/>
    <property type="match status" value="1"/>
</dbReference>
<name>A0AAU8PFN7_DESK7</name>
<accession>A0AAU8PFN7</accession>
<evidence type="ECO:0000256" key="2">
    <source>
        <dbReference type="ARBA" id="ARBA00022553"/>
    </source>
</evidence>
<sequence>MARILLVDDEISIKRVVEQTLEREGFTVDYAADGLAARELFTRRQPDLVILDVMLPEIDGFELCRRWREVSDVPILILSAKGDIVDKSVGFNCGADDYLTKPFSPVELALRVKALLRRSRQGRMDRSDRVEAAGLQIDAFQRRVWVEGREVELTPKEFDLLWFLARHPGRVFTREQIFAHVWGDDVLSDLSTVTVFMRRLREKIEADPRKPRYLKTIWGVGYKFVAE</sequence>
<keyword evidence="5 9" id="KW-0238">DNA-binding</keyword>
<keyword evidence="2 8" id="KW-0597">Phosphoprotein</keyword>
<dbReference type="KEGG" id="dku:Desku_2766"/>
<comment type="function">
    <text evidence="7">May play the central regulatory role in sporulation. It may be an element of the effector pathway responsible for the activation of sporulation genes in response to nutritional stress. Spo0A may act in concert with spo0H (a sigma factor) to control the expression of some genes that are critical to the sporulation process.</text>
</comment>
<dbReference type="InterPro" id="IPR001867">
    <property type="entry name" value="OmpR/PhoB-type_DNA-bd"/>
</dbReference>
<evidence type="ECO:0000256" key="6">
    <source>
        <dbReference type="ARBA" id="ARBA00023163"/>
    </source>
</evidence>
<feature type="DNA-binding region" description="OmpR/PhoB-type" evidence="9">
    <location>
        <begin position="127"/>
        <end position="226"/>
    </location>
</feature>
<keyword evidence="13" id="KW-1185">Reference proteome</keyword>
<evidence type="ECO:0000259" key="11">
    <source>
        <dbReference type="PROSITE" id="PS51755"/>
    </source>
</evidence>
<dbReference type="GO" id="GO:0005829">
    <property type="term" value="C:cytosol"/>
    <property type="evidence" value="ECO:0007669"/>
    <property type="project" value="TreeGrafter"/>
</dbReference>
<dbReference type="InterPro" id="IPR036388">
    <property type="entry name" value="WH-like_DNA-bd_sf"/>
</dbReference>
<reference evidence="13" key="1">
    <citation type="submission" date="2011-05" db="EMBL/GenBank/DDBJ databases">
        <title>Complete sequence of Desulfotomaculum kuznetsovii DSM 6115.</title>
        <authorList>
            <person name="Lucas S."/>
            <person name="Han J."/>
            <person name="Lapidus A."/>
            <person name="Cheng J.-F."/>
            <person name="Goodwin L."/>
            <person name="Pitluck S."/>
            <person name="Peters L."/>
            <person name="Mikhailova N."/>
            <person name="Lu M."/>
            <person name="Saunders E."/>
            <person name="Han C."/>
            <person name="Tapia R."/>
            <person name="Land M."/>
            <person name="Hauser L."/>
            <person name="Kyrpides N."/>
            <person name="Ivanova N."/>
            <person name="Pagani I."/>
            <person name="Nazina T."/>
            <person name="Ivanova A."/>
            <person name="Parshina S."/>
            <person name="Kuever J."/>
            <person name="Muyzer G."/>
            <person name="Plugge C."/>
            <person name="Stams A."/>
            <person name="Woyke T."/>
        </authorList>
    </citation>
    <scope>NUCLEOTIDE SEQUENCE [LARGE SCALE GENOMIC DNA]</scope>
    <source>
        <strain evidence="13">DSM 6115 / VKM B-1805 / 17</strain>
    </source>
</reference>
<dbReference type="InterPro" id="IPR001789">
    <property type="entry name" value="Sig_transdc_resp-reg_receiver"/>
</dbReference>
<evidence type="ECO:0000256" key="7">
    <source>
        <dbReference type="ARBA" id="ARBA00024867"/>
    </source>
</evidence>
<feature type="domain" description="Response regulatory" evidence="10">
    <location>
        <begin position="3"/>
        <end position="116"/>
    </location>
</feature>
<dbReference type="Gene3D" id="6.10.250.690">
    <property type="match status" value="1"/>
</dbReference>
<dbReference type="CDD" id="cd00383">
    <property type="entry name" value="trans_reg_C"/>
    <property type="match status" value="1"/>
</dbReference>
<dbReference type="RefSeq" id="WP_013823791.1">
    <property type="nucleotide sequence ID" value="NC_015573.1"/>
</dbReference>
<protein>
    <recommendedName>
        <fullName evidence="1">Stage 0 sporulation protein A homolog</fullName>
    </recommendedName>
</protein>
<dbReference type="FunFam" id="1.10.10.10:FF:000018">
    <property type="entry name" value="DNA-binding response regulator ResD"/>
    <property type="match status" value="1"/>
</dbReference>
<dbReference type="PROSITE" id="PS50110">
    <property type="entry name" value="RESPONSE_REGULATORY"/>
    <property type="match status" value="1"/>
</dbReference>
<evidence type="ECO:0000256" key="1">
    <source>
        <dbReference type="ARBA" id="ARBA00018672"/>
    </source>
</evidence>
<dbReference type="Pfam" id="PF00486">
    <property type="entry name" value="Trans_reg_C"/>
    <property type="match status" value="1"/>
</dbReference>
<feature type="modified residue" description="4-aspartylphosphate" evidence="8">
    <location>
        <position position="52"/>
    </location>
</feature>
<evidence type="ECO:0000256" key="8">
    <source>
        <dbReference type="PROSITE-ProRule" id="PRU00169"/>
    </source>
</evidence>
<proteinExistence type="predicted"/>
<dbReference type="InterPro" id="IPR039420">
    <property type="entry name" value="WalR-like"/>
</dbReference>
<dbReference type="SMART" id="SM00862">
    <property type="entry name" value="Trans_reg_C"/>
    <property type="match status" value="1"/>
</dbReference>
<dbReference type="SUPFAM" id="SSF52172">
    <property type="entry name" value="CheY-like"/>
    <property type="match status" value="1"/>
</dbReference>
<gene>
    <name evidence="12" type="ordered locus">Desku_2766</name>
</gene>
<dbReference type="GO" id="GO:0000976">
    <property type="term" value="F:transcription cis-regulatory region binding"/>
    <property type="evidence" value="ECO:0007669"/>
    <property type="project" value="TreeGrafter"/>
</dbReference>
<keyword evidence="4" id="KW-0805">Transcription regulation</keyword>
<dbReference type="GO" id="GO:0006355">
    <property type="term" value="P:regulation of DNA-templated transcription"/>
    <property type="evidence" value="ECO:0007669"/>
    <property type="project" value="InterPro"/>
</dbReference>
<evidence type="ECO:0000313" key="13">
    <source>
        <dbReference type="Proteomes" id="UP000009229"/>
    </source>
</evidence>
<evidence type="ECO:0000313" key="12">
    <source>
        <dbReference type="EMBL" id="AEG16280.1"/>
    </source>
</evidence>
<dbReference type="PANTHER" id="PTHR48111">
    <property type="entry name" value="REGULATOR OF RPOS"/>
    <property type="match status" value="1"/>
</dbReference>
<dbReference type="GO" id="GO:0000156">
    <property type="term" value="F:phosphorelay response regulator activity"/>
    <property type="evidence" value="ECO:0007669"/>
    <property type="project" value="TreeGrafter"/>
</dbReference>
<evidence type="ECO:0000256" key="9">
    <source>
        <dbReference type="PROSITE-ProRule" id="PRU01091"/>
    </source>
</evidence>
<evidence type="ECO:0000256" key="4">
    <source>
        <dbReference type="ARBA" id="ARBA00023015"/>
    </source>
</evidence>